<feature type="transmembrane region" description="Helical" evidence="2">
    <location>
        <begin position="455"/>
        <end position="483"/>
    </location>
</feature>
<dbReference type="EMBL" id="CP038631">
    <property type="protein sequence ID" value="QCC45987.1"/>
    <property type="molecule type" value="Genomic_DNA"/>
</dbReference>
<sequence>MSLRNRAQALLALFPAFLARLGLVDRRRGEEAFDLAVPAMVTGGLRTLLRTADFFMVSIATGSTAVAALEIGFQYYFIPFGLALALTSGTISVVSRFKGADDHAGANFAIKQSLWLALLVSLPITAGTWVYADSMIGLLNSNPEIIELGAAYLRVVMLTVVFRFWGMTASRALAGAGDTRTPMYVRLITLPTNIALNAVLIFGIWVFPELGVVGAAWGTAIANAVAGIVFFAVLLSGRWDVTLSFSGKQWDWGVASEIVRVSLPLAGTRLSRTFGRFPFLFVLGLFSHQVVAAYAIGRRVMLLALMPAWGYSTASSTLVGQQLGAGDPDEAAAYGWQTLRVALATQLIIGALLFVAAGPIASAFTPDRFSLTVTFIRIFGLSVAGFSVARTLRGALRGAGDTRWPLYGGLIGTYIVRLPLAFLALDPGQVVSAGPWVIDATVHSLSVGPVTTPTIALGVLTIPGFTVAPGLGWGFAAIFLAIVGDMYTRAAVNFVRFRSGAWRAYGTPTAAAD</sequence>
<keyword evidence="2" id="KW-0812">Transmembrane</keyword>
<protein>
    <submittedName>
        <fullName evidence="3">MATE efflux family protein</fullName>
    </submittedName>
    <submittedName>
        <fullName evidence="4">Putative efflux protein, MATE family</fullName>
    </submittedName>
</protein>
<dbReference type="EMBL" id="VRYN01000001">
    <property type="protein sequence ID" value="TYO82244.1"/>
    <property type="molecule type" value="Genomic_DNA"/>
</dbReference>
<feature type="transmembrane region" description="Helical" evidence="2">
    <location>
        <begin position="369"/>
        <end position="392"/>
    </location>
</feature>
<dbReference type="GO" id="GO:0016020">
    <property type="term" value="C:membrane"/>
    <property type="evidence" value="ECO:0007669"/>
    <property type="project" value="InterPro"/>
</dbReference>
<dbReference type="Proteomes" id="UP000296216">
    <property type="component" value="Chromosome"/>
</dbReference>
<dbReference type="GO" id="GO:0015297">
    <property type="term" value="F:antiporter activity"/>
    <property type="evidence" value="ECO:0007669"/>
    <property type="project" value="InterPro"/>
</dbReference>
<evidence type="ECO:0000313" key="3">
    <source>
        <dbReference type="EMBL" id="QCC45987.1"/>
    </source>
</evidence>
<evidence type="ECO:0000256" key="2">
    <source>
        <dbReference type="SAM" id="Phobius"/>
    </source>
</evidence>
<dbReference type="Pfam" id="PF01554">
    <property type="entry name" value="MatE"/>
    <property type="match status" value="2"/>
</dbReference>
<dbReference type="GeneID" id="89348422"/>
<evidence type="ECO:0000256" key="1">
    <source>
        <dbReference type="ARBA" id="ARBA00022448"/>
    </source>
</evidence>
<feature type="transmembrane region" description="Helical" evidence="2">
    <location>
        <begin position="152"/>
        <end position="173"/>
    </location>
</feature>
<dbReference type="Proteomes" id="UP000323075">
    <property type="component" value="Unassembled WGS sequence"/>
</dbReference>
<feature type="transmembrane region" description="Helical" evidence="2">
    <location>
        <begin position="185"/>
        <end position="207"/>
    </location>
</feature>
<dbReference type="CDD" id="cd13137">
    <property type="entry name" value="MATE_NorM_like"/>
    <property type="match status" value="1"/>
</dbReference>
<evidence type="ECO:0000313" key="5">
    <source>
        <dbReference type="Proteomes" id="UP000296216"/>
    </source>
</evidence>
<keyword evidence="1" id="KW-0813">Transport</keyword>
<proteinExistence type="predicted"/>
<dbReference type="PANTHER" id="PTHR43298:SF2">
    <property type="entry name" value="FMN_FAD EXPORTER YEEO-RELATED"/>
    <property type="match status" value="1"/>
</dbReference>
<accession>A0A4D6GZQ7</accession>
<feature type="transmembrane region" description="Helical" evidence="2">
    <location>
        <begin position="73"/>
        <end position="94"/>
    </location>
</feature>
<keyword evidence="2" id="KW-1133">Transmembrane helix</keyword>
<reference evidence="4 6" key="2">
    <citation type="submission" date="2019-07" db="EMBL/GenBank/DDBJ databases">
        <title>Genomic Encyclopedia of Archaeal and Bacterial Type Strains, Phase II (KMG-II): from individual species to whole genera.</title>
        <authorList>
            <person name="Goeker M."/>
        </authorList>
    </citation>
    <scope>NUCLEOTIDE SEQUENCE [LARGE SCALE GENOMIC DNA]</scope>
    <source>
        <strain evidence="4 6">DSM 3754</strain>
    </source>
</reference>
<dbReference type="RefSeq" id="WP_136361662.1">
    <property type="nucleotide sequence ID" value="NZ_VRYN01000001.1"/>
</dbReference>
<dbReference type="GO" id="GO:0042910">
    <property type="term" value="F:xenobiotic transmembrane transporter activity"/>
    <property type="evidence" value="ECO:0007669"/>
    <property type="project" value="InterPro"/>
</dbReference>
<feature type="transmembrane region" description="Helical" evidence="2">
    <location>
        <begin position="341"/>
        <end position="363"/>
    </location>
</feature>
<feature type="transmembrane region" description="Helical" evidence="2">
    <location>
        <begin position="114"/>
        <end position="132"/>
    </location>
</feature>
<dbReference type="AlphaFoldDB" id="A0A4D6GZQ7"/>
<gene>
    <name evidence="4" type="ORF">APQ99_00763</name>
    <name evidence="3" type="ORF">HBSAL_11730</name>
</gene>
<dbReference type="PANTHER" id="PTHR43298">
    <property type="entry name" value="MULTIDRUG RESISTANCE PROTEIN NORM-RELATED"/>
    <property type="match status" value="1"/>
</dbReference>
<dbReference type="InterPro" id="IPR050222">
    <property type="entry name" value="MATE_MdtK"/>
</dbReference>
<feature type="transmembrane region" description="Helical" evidence="2">
    <location>
        <begin position="404"/>
        <end position="425"/>
    </location>
</feature>
<dbReference type="InterPro" id="IPR002528">
    <property type="entry name" value="MATE_fam"/>
</dbReference>
<reference evidence="3 5" key="1">
    <citation type="journal article" date="2019" name="Microbiol. Resour. Announc.">
        <title>The Genome Sequence of the Halobacterium salinarum Type Strain Is Closely Related to That of Laboratory Strains NRC-1 and R1.</title>
        <authorList>
            <person name="Pfeiffer F."/>
            <person name="Marchfelder A."/>
            <person name="Habermann B."/>
            <person name="Dyall-Smith M.L."/>
        </authorList>
    </citation>
    <scope>NUCLEOTIDE SEQUENCE [LARGE SCALE GENOMIC DNA]</scope>
    <source>
        <strain evidence="3">91-R6</strain>
        <strain evidence="5">ATCC 33171 / DSM 3754 / JCM 8978 / NBRC 102687 / NCIMB 764 / 91-R6</strain>
    </source>
</reference>
<organism evidence="3 5">
    <name type="scientific">Halobacterium salinarum (strain ATCC 33171 / DSM 3754 / JCM 8978 / NBRC 102687 / NCIMB 764 / 91-R6)</name>
    <dbReference type="NCBI Taxonomy" id="2597657"/>
    <lineage>
        <taxon>Archaea</taxon>
        <taxon>Methanobacteriati</taxon>
        <taxon>Methanobacteriota</taxon>
        <taxon>Stenosarchaea group</taxon>
        <taxon>Halobacteria</taxon>
        <taxon>Halobacteriales</taxon>
        <taxon>Halobacteriaceae</taxon>
        <taxon>Halobacterium</taxon>
    </lineage>
</organism>
<reference evidence="3" key="3">
    <citation type="journal article" name="MicrobiologyOpen">
        <title>Whole-genome comparison between the type strain of Halobacterium salinarum (DSM 3754(T)) and the laboratory strains R1 and NRC-1.</title>
        <authorList>
            <person name="Pfeiffer F."/>
            <person name="Losensky G."/>
            <person name="Marchfelder A."/>
            <person name="Habermann B."/>
            <person name="Dyall-Smith M."/>
        </authorList>
    </citation>
    <scope>NUCLEOTIDE SEQUENCE</scope>
    <source>
        <strain evidence="3">91-R6</strain>
    </source>
</reference>
<feature type="transmembrane region" description="Helical" evidence="2">
    <location>
        <begin position="277"/>
        <end position="296"/>
    </location>
</feature>
<feature type="transmembrane region" description="Helical" evidence="2">
    <location>
        <begin position="213"/>
        <end position="235"/>
    </location>
</feature>
<name>A0A4D6GZQ7_HALS9</name>
<evidence type="ECO:0000313" key="4">
    <source>
        <dbReference type="EMBL" id="TYO82244.1"/>
    </source>
</evidence>
<dbReference type="NCBIfam" id="TIGR00797">
    <property type="entry name" value="matE"/>
    <property type="match status" value="1"/>
</dbReference>
<keyword evidence="2" id="KW-0472">Membrane</keyword>
<evidence type="ECO:0000313" key="6">
    <source>
        <dbReference type="Proteomes" id="UP000323075"/>
    </source>
</evidence>